<feature type="compositionally biased region" description="Low complexity" evidence="1">
    <location>
        <begin position="583"/>
        <end position="599"/>
    </location>
</feature>
<evidence type="ECO:0000256" key="2">
    <source>
        <dbReference type="SAM" id="SignalP"/>
    </source>
</evidence>
<feature type="chain" id="PRO_5032921197" evidence="2">
    <location>
        <begin position="22"/>
        <end position="796"/>
    </location>
</feature>
<dbReference type="Proteomes" id="UP000664859">
    <property type="component" value="Unassembled WGS sequence"/>
</dbReference>
<name>A0A835ZJ00_9STRA</name>
<feature type="region of interest" description="Disordered" evidence="1">
    <location>
        <begin position="493"/>
        <end position="671"/>
    </location>
</feature>
<keyword evidence="2" id="KW-0732">Signal</keyword>
<keyword evidence="4" id="KW-1185">Reference proteome</keyword>
<feature type="compositionally biased region" description="Gly residues" evidence="1">
    <location>
        <begin position="567"/>
        <end position="582"/>
    </location>
</feature>
<feature type="compositionally biased region" description="Low complexity" evidence="1">
    <location>
        <begin position="493"/>
        <end position="512"/>
    </location>
</feature>
<feature type="region of interest" description="Disordered" evidence="1">
    <location>
        <begin position="684"/>
        <end position="715"/>
    </location>
</feature>
<feature type="compositionally biased region" description="Gly residues" evidence="1">
    <location>
        <begin position="653"/>
        <end position="665"/>
    </location>
</feature>
<comment type="caution">
    <text evidence="3">The sequence shown here is derived from an EMBL/GenBank/DDBJ whole genome shotgun (WGS) entry which is preliminary data.</text>
</comment>
<accession>A0A835ZJ00</accession>
<gene>
    <name evidence="3" type="ORF">JKP88DRAFT_352235</name>
</gene>
<evidence type="ECO:0000256" key="1">
    <source>
        <dbReference type="SAM" id="MobiDB-lite"/>
    </source>
</evidence>
<sequence length="796" mass="80044">MRASLGSIPLLCLVACTPGHAFTAPSTRLVAGGFGRSLQRACSSAAPSAVSSRACRVRMALREQPVSEEEATTLVEKAKAVVESNMGLSNPSLLSDDFSLLQLFRPTLSKAQYLKEYGALGLDRALPDLQWNAHDFRVDRFNARRVHLTVRLSGTHRGVLSYGKTDLEPTFTRVELGPESVSVEFDATGRCAALTTGFPMDRSVGNGGGAAGVWGVLAALGAPVSAFERLPPARVVGDVFARSFRPAKGPASPQGPLPEPIMLGLARQVAVAQLGDCADIATLLSDDFMYLEPFVGPLKKKAYLKEKAATQVGPGVPDLQLELYDFRIDPFDPARVWYTARAAGTNTKPVIVKGAQLAPTNRTFELPAEACSVTFNPKGFVSKITAGYVMDPEDGTTGGLVSTAGLLEGIGRPLPVTSTRPAGDAARRAVAPLTNALTGQKSKPKAAAAAAAAAAQPVAVATAAAAAAVTSPAPAKPAAKKASAAPAKPAAAKLTAAPAKPAASAKPAAAPKPAAPKPAPKPAAAPAKKPAAPPAKPAAQSKAAPTKPAASAKIAPTEPAKPAPKPSGGGGGLFGGLFGGGSSSSAPKPAAAAPAAQAPPAKPSKFAPPKPAATPSPPPAAAAKPAFRKAGPVAKAAAAAAEPVKPLPPQPKTGGGLFGFGGGAGTAPRKDPVATATKVVAGATGTAKSATPAKPAAKPFAAPKPAPTKPAPAGKPAAAAFAFGDKLEAELSAKLGAGGVEALRKRTEQYVRGAISARDYLGTLRRAGIDNAIPDIVGALPAGSQRSALFSLYSTS</sequence>
<dbReference type="EMBL" id="JAFCMP010000017">
    <property type="protein sequence ID" value="KAG5191599.1"/>
    <property type="molecule type" value="Genomic_DNA"/>
</dbReference>
<feature type="signal peptide" evidence="2">
    <location>
        <begin position="1"/>
        <end position="21"/>
    </location>
</feature>
<dbReference type="OrthoDB" id="49439at2759"/>
<feature type="compositionally biased region" description="Low complexity" evidence="1">
    <location>
        <begin position="684"/>
        <end position="701"/>
    </location>
</feature>
<proteinExistence type="predicted"/>
<feature type="compositionally biased region" description="Pro residues" evidence="1">
    <location>
        <begin position="513"/>
        <end position="523"/>
    </location>
</feature>
<organism evidence="3 4">
    <name type="scientific">Tribonema minus</name>
    <dbReference type="NCBI Taxonomy" id="303371"/>
    <lineage>
        <taxon>Eukaryota</taxon>
        <taxon>Sar</taxon>
        <taxon>Stramenopiles</taxon>
        <taxon>Ochrophyta</taxon>
        <taxon>PX clade</taxon>
        <taxon>Xanthophyceae</taxon>
        <taxon>Tribonematales</taxon>
        <taxon>Tribonemataceae</taxon>
        <taxon>Tribonema</taxon>
    </lineage>
</organism>
<reference evidence="3" key="1">
    <citation type="submission" date="2021-02" db="EMBL/GenBank/DDBJ databases">
        <title>First Annotated Genome of the Yellow-green Alga Tribonema minus.</title>
        <authorList>
            <person name="Mahan K.M."/>
        </authorList>
    </citation>
    <scope>NUCLEOTIDE SEQUENCE</scope>
    <source>
        <strain evidence="3">UTEX B ZZ1240</strain>
    </source>
</reference>
<feature type="compositionally biased region" description="Low complexity" evidence="1">
    <location>
        <begin position="537"/>
        <end position="558"/>
    </location>
</feature>
<evidence type="ECO:0000313" key="4">
    <source>
        <dbReference type="Proteomes" id="UP000664859"/>
    </source>
</evidence>
<evidence type="ECO:0000313" key="3">
    <source>
        <dbReference type="EMBL" id="KAG5191599.1"/>
    </source>
</evidence>
<dbReference type="AlphaFoldDB" id="A0A835ZJ00"/>
<protein>
    <submittedName>
        <fullName evidence="3">Uncharacterized protein</fullName>
    </submittedName>
</protein>
<feature type="compositionally biased region" description="Low complexity" evidence="1">
    <location>
        <begin position="621"/>
        <end position="644"/>
    </location>
</feature>
<feature type="compositionally biased region" description="Pro residues" evidence="1">
    <location>
        <begin position="600"/>
        <end position="620"/>
    </location>
</feature>